<organism evidence="1 2">
    <name type="scientific">Daedalea quercina L-15889</name>
    <dbReference type="NCBI Taxonomy" id="1314783"/>
    <lineage>
        <taxon>Eukaryota</taxon>
        <taxon>Fungi</taxon>
        <taxon>Dikarya</taxon>
        <taxon>Basidiomycota</taxon>
        <taxon>Agaricomycotina</taxon>
        <taxon>Agaricomycetes</taxon>
        <taxon>Polyporales</taxon>
        <taxon>Fomitopsis</taxon>
    </lineage>
</organism>
<sequence>MRGTSSPIRRRKLREYPFGLEHRHLERPSHEWRREETWTGDAEERTKHGIKRGIVPFLDEDMLGCQARRMRTPRCRGGKIDQTEVGLHEMRSLARRSSDAVDIPGARAVQLPSASDLNFPFRLFPL</sequence>
<protein>
    <submittedName>
        <fullName evidence="1">Uncharacterized protein</fullName>
    </submittedName>
</protein>
<dbReference type="AlphaFoldDB" id="A0A165SNA1"/>
<reference evidence="1 2" key="1">
    <citation type="journal article" date="2016" name="Mol. Biol. Evol.">
        <title>Comparative Genomics of Early-Diverging Mushroom-Forming Fungi Provides Insights into the Origins of Lignocellulose Decay Capabilities.</title>
        <authorList>
            <person name="Nagy L.G."/>
            <person name="Riley R."/>
            <person name="Tritt A."/>
            <person name="Adam C."/>
            <person name="Daum C."/>
            <person name="Floudas D."/>
            <person name="Sun H."/>
            <person name="Yadav J.S."/>
            <person name="Pangilinan J."/>
            <person name="Larsson K.H."/>
            <person name="Matsuura K."/>
            <person name="Barry K."/>
            <person name="Labutti K."/>
            <person name="Kuo R."/>
            <person name="Ohm R.A."/>
            <person name="Bhattacharya S.S."/>
            <person name="Shirouzu T."/>
            <person name="Yoshinaga Y."/>
            <person name="Martin F.M."/>
            <person name="Grigoriev I.V."/>
            <person name="Hibbett D.S."/>
        </authorList>
    </citation>
    <scope>NUCLEOTIDE SEQUENCE [LARGE SCALE GENOMIC DNA]</scope>
    <source>
        <strain evidence="1 2">L-15889</strain>
    </source>
</reference>
<evidence type="ECO:0000313" key="1">
    <source>
        <dbReference type="EMBL" id="KZT72248.1"/>
    </source>
</evidence>
<evidence type="ECO:0000313" key="2">
    <source>
        <dbReference type="Proteomes" id="UP000076727"/>
    </source>
</evidence>
<accession>A0A165SNA1</accession>
<proteinExistence type="predicted"/>
<dbReference type="EMBL" id="KV429041">
    <property type="protein sequence ID" value="KZT72248.1"/>
    <property type="molecule type" value="Genomic_DNA"/>
</dbReference>
<dbReference type="Proteomes" id="UP000076727">
    <property type="component" value="Unassembled WGS sequence"/>
</dbReference>
<gene>
    <name evidence="1" type="ORF">DAEQUDRAFT_25516</name>
</gene>
<keyword evidence="2" id="KW-1185">Reference proteome</keyword>
<name>A0A165SNA1_9APHY</name>